<comment type="caution">
    <text evidence="1">The sequence shown here is derived from an EMBL/GenBank/DDBJ whole genome shotgun (WGS) entry which is preliminary data.</text>
</comment>
<reference evidence="1" key="1">
    <citation type="submission" date="2019-08" db="EMBL/GenBank/DDBJ databases">
        <authorList>
            <person name="Kucharzyk K."/>
            <person name="Murdoch R.W."/>
            <person name="Higgins S."/>
            <person name="Loffler F."/>
        </authorList>
    </citation>
    <scope>NUCLEOTIDE SEQUENCE</scope>
</reference>
<dbReference type="AlphaFoldDB" id="A0A644V8A7"/>
<organism evidence="1">
    <name type="scientific">bioreactor metagenome</name>
    <dbReference type="NCBI Taxonomy" id="1076179"/>
    <lineage>
        <taxon>unclassified sequences</taxon>
        <taxon>metagenomes</taxon>
        <taxon>ecological metagenomes</taxon>
    </lineage>
</organism>
<proteinExistence type="predicted"/>
<accession>A0A644V8A7</accession>
<evidence type="ECO:0000313" key="1">
    <source>
        <dbReference type="EMBL" id="MPL87586.1"/>
    </source>
</evidence>
<gene>
    <name evidence="1" type="ORF">SDC9_33587</name>
</gene>
<sequence>MRKRFNLGNFMFNMLFATLLMIAGLPALPVIAGSAVAGTALSFLSQPGIAMAGIQKEIWTDILMEGFYPKDDFLSWSRDMSELVEFNTLNMAEAGADPNLLIDNNVYPIAAATRTDVPKTITLRTLDTDSTIVRNLEKMESSYAKMESVVRGHRNVLRKGGIQLAAHFWAPQADSTYTPVMAATGALVGGRRLLLFEDILNIRAKIVLLDGDLDAFAICLNPLHEADLMAQDMKLYKEIIAMGKVFGIKMFTNSQTPRFNAATGAKVAFGAAPAGTDTIASFLWSKDEVMKADGTVDVFAKYNDPDQKGDVINFQKRFVALPFRNKMQAAIYSPQA</sequence>
<name>A0A644V8A7_9ZZZZ</name>
<protein>
    <submittedName>
        <fullName evidence="1">Uncharacterized protein</fullName>
    </submittedName>
</protein>
<dbReference type="EMBL" id="VSSQ01000241">
    <property type="protein sequence ID" value="MPL87586.1"/>
    <property type="molecule type" value="Genomic_DNA"/>
</dbReference>